<evidence type="ECO:0000256" key="1">
    <source>
        <dbReference type="SAM" id="SignalP"/>
    </source>
</evidence>
<evidence type="ECO:0000313" key="4">
    <source>
        <dbReference type="Proteomes" id="UP000321533"/>
    </source>
</evidence>
<sequence length="172" mass="20212">MFLMKKIFFLLLILSSALLVHAQKEKKPPYQKDSTLPIFSMLETDSTTWFNTTDFPKDKPVVIVYFNPECGHCQLTAHDFMEKKDEFKDVFFVWVTYRATMDEIKQFGDDAKMFDDRNIRLGKEMKYTIVPFFSVQYTPYIAVYNENHKLLQTFDGGTDPDTIINLLHPARN</sequence>
<keyword evidence="1" id="KW-0732">Signal</keyword>
<gene>
    <name evidence="3" type="ORF">FRZ67_08245</name>
</gene>
<feature type="signal peptide" evidence="1">
    <location>
        <begin position="1"/>
        <end position="22"/>
    </location>
</feature>
<organism evidence="3 4">
    <name type="scientific">Panacibacter ginsenosidivorans</name>
    <dbReference type="NCBI Taxonomy" id="1813871"/>
    <lineage>
        <taxon>Bacteria</taxon>
        <taxon>Pseudomonadati</taxon>
        <taxon>Bacteroidota</taxon>
        <taxon>Chitinophagia</taxon>
        <taxon>Chitinophagales</taxon>
        <taxon>Chitinophagaceae</taxon>
        <taxon>Panacibacter</taxon>
    </lineage>
</organism>
<feature type="chain" id="PRO_5023056497" evidence="1">
    <location>
        <begin position="23"/>
        <end position="172"/>
    </location>
</feature>
<dbReference type="Pfam" id="PF13098">
    <property type="entry name" value="Thioredoxin_2"/>
    <property type="match status" value="1"/>
</dbReference>
<dbReference type="InterPro" id="IPR013766">
    <property type="entry name" value="Thioredoxin_domain"/>
</dbReference>
<dbReference type="Proteomes" id="UP000321533">
    <property type="component" value="Chromosome"/>
</dbReference>
<dbReference type="InterPro" id="IPR036249">
    <property type="entry name" value="Thioredoxin-like_sf"/>
</dbReference>
<dbReference type="EMBL" id="CP042435">
    <property type="protein sequence ID" value="QEC67283.1"/>
    <property type="molecule type" value="Genomic_DNA"/>
</dbReference>
<name>A0A5B8V8P9_9BACT</name>
<dbReference type="AlphaFoldDB" id="A0A5B8V8P9"/>
<reference evidence="3 4" key="1">
    <citation type="journal article" date="2016" name="Int. J. Syst. Evol. Microbiol.">
        <title>Panacibacter ginsenosidivorans gen. nov., sp. nov., with ginsenoside converting activity isolated from soil of a ginseng field.</title>
        <authorList>
            <person name="Siddiqi M.Z."/>
            <person name="Muhammad Shafi S."/>
            <person name="Choi K.D."/>
            <person name="Im W.T."/>
        </authorList>
    </citation>
    <scope>NUCLEOTIDE SEQUENCE [LARGE SCALE GENOMIC DNA]</scope>
    <source>
        <strain evidence="3 4">Gsoil1550</strain>
    </source>
</reference>
<proteinExistence type="predicted"/>
<accession>A0A5B8V8P9</accession>
<dbReference type="InterPro" id="IPR012336">
    <property type="entry name" value="Thioredoxin-like_fold"/>
</dbReference>
<dbReference type="KEGG" id="pgin:FRZ67_08245"/>
<evidence type="ECO:0000259" key="2">
    <source>
        <dbReference type="PROSITE" id="PS51352"/>
    </source>
</evidence>
<evidence type="ECO:0000313" key="3">
    <source>
        <dbReference type="EMBL" id="QEC67283.1"/>
    </source>
</evidence>
<keyword evidence="4" id="KW-1185">Reference proteome</keyword>
<feature type="domain" description="Thioredoxin" evidence="2">
    <location>
        <begin position="30"/>
        <end position="172"/>
    </location>
</feature>
<dbReference type="Gene3D" id="3.40.30.10">
    <property type="entry name" value="Glutaredoxin"/>
    <property type="match status" value="1"/>
</dbReference>
<protein>
    <submittedName>
        <fullName evidence="3">Thioredoxin</fullName>
    </submittedName>
</protein>
<dbReference type="PROSITE" id="PS51352">
    <property type="entry name" value="THIOREDOXIN_2"/>
    <property type="match status" value="1"/>
</dbReference>
<dbReference type="SUPFAM" id="SSF52833">
    <property type="entry name" value="Thioredoxin-like"/>
    <property type="match status" value="1"/>
</dbReference>